<keyword evidence="1" id="KW-0946">Virion</keyword>
<dbReference type="GO" id="GO:0005576">
    <property type="term" value="C:extracellular region"/>
    <property type="evidence" value="ECO:0007669"/>
    <property type="project" value="InterPro"/>
</dbReference>
<dbReference type="InterPro" id="IPR003540">
    <property type="entry name" value="ADP-ribosyltransferase"/>
</dbReference>
<feature type="chain" id="PRO_5042301791" description="NAD(+)--arginine ADP-ribosyltransferase" evidence="1">
    <location>
        <begin position="1"/>
        <end position="708"/>
    </location>
</feature>
<dbReference type="GO" id="GO:0044423">
    <property type="term" value="C:virion component"/>
    <property type="evidence" value="ECO:0007669"/>
    <property type="project" value="UniProtKB-UniRule"/>
</dbReference>
<dbReference type="EC" id="2.4.2.31" evidence="1"/>
<comment type="subcellular location">
    <subcellularLocation>
        <location evidence="1">Virion</location>
    </subcellularLocation>
    <text evidence="1">About 25-50 copies per virion. This protein is injected into the bacterial cell along with the viral DNA.</text>
</comment>
<comment type="catalytic activity">
    <reaction evidence="1">
        <text>L-arginyl-[protein] + NAD(+) = N(omega)-(ADP-D-ribosyl)-L-arginyl-[protein] + nicotinamide + H(+)</text>
        <dbReference type="Rhea" id="RHEA:19149"/>
        <dbReference type="Rhea" id="RHEA-COMP:10532"/>
        <dbReference type="Rhea" id="RHEA-COMP:15087"/>
        <dbReference type="ChEBI" id="CHEBI:15378"/>
        <dbReference type="ChEBI" id="CHEBI:17154"/>
        <dbReference type="ChEBI" id="CHEBI:29965"/>
        <dbReference type="ChEBI" id="CHEBI:57540"/>
        <dbReference type="ChEBI" id="CHEBI:142554"/>
        <dbReference type="EC" id="2.4.2.31"/>
    </reaction>
</comment>
<proteinExistence type="inferred from homology"/>
<evidence type="ECO:0000259" key="2">
    <source>
        <dbReference type="Pfam" id="PF03496"/>
    </source>
</evidence>
<keyword evidence="1 3" id="KW-0808">Transferase</keyword>
<dbReference type="GO" id="GO:0106274">
    <property type="term" value="F:NAD+-protein-arginine ADP-ribosyltransferase activity"/>
    <property type="evidence" value="ECO:0007669"/>
    <property type="project" value="UniProtKB-UniRule"/>
</dbReference>
<dbReference type="RefSeq" id="YP_007236033.1">
    <property type="nucleotide sequence ID" value="NC_019909.1"/>
</dbReference>
<dbReference type="InterPro" id="IPR016225">
    <property type="entry name" value="Phage_T4_Alt-like"/>
</dbReference>
<sequence>MTQLFTEVFDSDSEKNYPVVNLNPKDKVPQIWAVKVPGNENLVARMVSYTSEGDAIKKVKQGDKYAHVILMSLSEKGTPAELKGGLGSDPIGALNTIFDTVYADVKKLKMDAILFRFPAKKMKGQERILQRIMNRLVMARTGGRFKVLDALYHFTGKHAYILIYRKSRPLEDISGIPGINAELYTKVESSVGDVYVSKESGVQVTKDEAIAGSIDAIEKKRSDRTAITRTKINRRALAQSQSLESDSFVLKDWEELDASAVELSKPATGELIKDAAAFEAITNSSYQKNKVAKQFGHTITNNLDLFSGYTLSTPERVMLSEDIALKFSTGIKDNSTTSVEALKLATKIANDAILVTESKWRENAMLNQTSGLTVEQKQANVDKEWIIYRARQIQNMIKSYSVHISNDIRDFTIDYSPEYSLPEKRAIKEYVGSGYTDINGYLLGRYKPEEADTLDEDDVIKAIKNLDSAFINGEKLPKDYTLYRSQTMRGPIFDALKTNRKFYFRNYVSTSLYPIIFGAWNSNNVAVALADEDIRKDINVKVPGLDSTDEYVDPNASKVSGYTRIYIGWAITGADKINVVYPGKLSIHVNEMEVILPRGTIVEITSITDASYNTRKTITGMGRQDTRTNTKMIQAEILTTEQLSESSIVYDGDMLFETGELVVYSGEEDEASIDFNSFMTMSKKRPGKEVMQLLASAMDLEDVPPKFK</sequence>
<gene>
    <name evidence="3" type="primary">g200</name>
    <name evidence="3" type="ORF">BN80_204</name>
</gene>
<keyword evidence="1" id="KW-0520">NAD</keyword>
<evidence type="ECO:0000313" key="4">
    <source>
        <dbReference type="Proteomes" id="UP000002909"/>
    </source>
</evidence>
<keyword evidence="1" id="KW-0548">Nucleotidyltransferase</keyword>
<feature type="site" description="Cleavage" evidence="1">
    <location>
        <begin position="7"/>
        <end position="8"/>
    </location>
</feature>
<dbReference type="GO" id="GO:0016779">
    <property type="term" value="F:nucleotidyltransferase activity"/>
    <property type="evidence" value="ECO:0007669"/>
    <property type="project" value="UniProtKB-KW"/>
</dbReference>
<dbReference type="Gene3D" id="3.90.176.10">
    <property type="entry name" value="Toxin ADP-ribosyltransferase, Chain A, domain 1"/>
    <property type="match status" value="1"/>
</dbReference>
<dbReference type="Proteomes" id="UP000002909">
    <property type="component" value="Segment"/>
</dbReference>
<evidence type="ECO:0000313" key="3">
    <source>
        <dbReference type="EMBL" id="CCI88774.1"/>
    </source>
</evidence>
<feature type="active site" evidence="1">
    <location>
        <position position="593"/>
    </location>
</feature>
<dbReference type="GeneID" id="14295684"/>
<dbReference type="EMBL" id="HE956709">
    <property type="protein sequence ID" value="CCI88774.1"/>
    <property type="molecule type" value="Genomic_DNA"/>
</dbReference>
<keyword evidence="1" id="KW-0328">Glycosyltransferase</keyword>
<dbReference type="PIRSF" id="PIRSF000491">
    <property type="entry name" value="Alt_phage"/>
    <property type="match status" value="1"/>
</dbReference>
<comment type="caution">
    <text evidence="1">Lacks conserved residue(s) required for the propagation of feature annotation.</text>
</comment>
<dbReference type="SUPFAM" id="SSF56399">
    <property type="entry name" value="ADP-ribosylation"/>
    <property type="match status" value="1"/>
</dbReference>
<dbReference type="KEGG" id="vg:14295684"/>
<dbReference type="GO" id="GO:0046782">
    <property type="term" value="P:regulation of viral transcription"/>
    <property type="evidence" value="ECO:0007669"/>
    <property type="project" value="UniProtKB-UniRule"/>
</dbReference>
<protein>
    <recommendedName>
        <fullName evidence="1">NAD(+)--arginine ADP-ribosyltransferase</fullName>
        <ecNumber evidence="1">2.4.2.31</ecNumber>
    </recommendedName>
</protein>
<dbReference type="OrthoDB" id="1983at10239"/>
<organismHost>
    <name type="scientific">Yersinia enterocolitica</name>
    <dbReference type="NCBI Taxonomy" id="630"/>
</organismHost>
<feature type="domain" description="ADP ribosyltransferase" evidence="2">
    <location>
        <begin position="419"/>
        <end position="626"/>
    </location>
</feature>
<name>I7LH92_BPPR1</name>
<accession>I7LH92</accession>
<evidence type="ECO:0000256" key="1">
    <source>
        <dbReference type="HAMAP-Rule" id="MF_04139"/>
    </source>
</evidence>
<dbReference type="PROSITE" id="PS51996">
    <property type="entry name" value="TR_MART"/>
    <property type="match status" value="1"/>
</dbReference>
<comment type="function">
    <text evidence="1">ADP-ribosyltransferase that efficiently ADP-ribosylates one of the two alpha subunits of host RNA polymerase RPOA on an arginine located in the C-terminal region. ADP-ribosylation of RPOA alpha subunit enhances the transcription of viral early genes. Also ribosylates RPOA subunits beta, beta' and sigma 70 and performs an autoribosylation reaction.</text>
</comment>
<organism evidence="3 4">
    <name type="scientific">Yersinia phage phiR1-RT</name>
    <dbReference type="NCBI Taxonomy" id="1206558"/>
    <lineage>
        <taxon>Viruses</taxon>
        <taxon>Duplodnaviria</taxon>
        <taxon>Heunggongvirae</taxon>
        <taxon>Uroviricota</taxon>
        <taxon>Caudoviricetes</taxon>
        <taxon>Pantevenvirales</taxon>
        <taxon>Straboviridae</taxon>
        <taxon>Tevenvirinae</taxon>
        <taxon>Tegunavirus</taxon>
        <taxon>Tegunavirus r1rt</taxon>
    </lineage>
</organism>
<dbReference type="HAMAP" id="MF_04139">
    <property type="entry name" value="ALT_T4"/>
    <property type="match status" value="1"/>
</dbReference>
<keyword evidence="4" id="KW-1185">Reference proteome</keyword>
<dbReference type="Pfam" id="PF03496">
    <property type="entry name" value="ADPrib_exo_Tox"/>
    <property type="match status" value="1"/>
</dbReference>
<comment type="similarity">
    <text evidence="1">Belongs to the Tevenvirinae NAD(+)--arginine ADP-ribosyltransferase family.</text>
</comment>
<reference evidence="3 4" key="1">
    <citation type="submission" date="2012-06" db="EMBL/GenBank/DDBJ databases">
        <title>Genomic characterization of five bacteriophages specific for Yersinia species.</title>
        <authorList>
            <person name="Skurnik M."/>
            <person name="Nawaz A."/>
            <person name="Happonen L."/>
            <person name="Butcher S."/>
            <person name="Mattinen L."/>
        </authorList>
    </citation>
    <scope>NUCLEOTIDE SEQUENCE [LARGE SCALE GENOMIC DNA]</scope>
</reference>